<reference evidence="1 2" key="1">
    <citation type="submission" date="2016-10" db="EMBL/GenBank/DDBJ databases">
        <authorList>
            <person name="de Groot N.N."/>
        </authorList>
    </citation>
    <scope>NUCLEOTIDE SEQUENCE [LARGE SCALE GENOMIC DNA]</scope>
    <source>
        <strain evidence="1 2">CGMCC 1.3442</strain>
    </source>
</reference>
<dbReference type="STRING" id="237069.SAMN05216498_0314"/>
<keyword evidence="2" id="KW-1185">Reference proteome</keyword>
<organism evidence="1 2">
    <name type="scientific">Tenuibacillus multivorans</name>
    <dbReference type="NCBI Taxonomy" id="237069"/>
    <lineage>
        <taxon>Bacteria</taxon>
        <taxon>Bacillati</taxon>
        <taxon>Bacillota</taxon>
        <taxon>Bacilli</taxon>
        <taxon>Bacillales</taxon>
        <taxon>Bacillaceae</taxon>
        <taxon>Tenuibacillus</taxon>
    </lineage>
</organism>
<accession>A0A1H0FQ50</accession>
<dbReference type="AlphaFoldDB" id="A0A1H0FQ50"/>
<dbReference type="OrthoDB" id="2880030at2"/>
<gene>
    <name evidence="1" type="ORF">SAMN05216498_0314</name>
</gene>
<dbReference type="EMBL" id="FNIG01000013">
    <property type="protein sequence ID" value="SDN96757.1"/>
    <property type="molecule type" value="Genomic_DNA"/>
</dbReference>
<name>A0A1H0FQ50_9BACI</name>
<protein>
    <submittedName>
        <fullName evidence="1">Uncharacterized protein</fullName>
    </submittedName>
</protein>
<dbReference type="Proteomes" id="UP000199334">
    <property type="component" value="Unassembled WGS sequence"/>
</dbReference>
<evidence type="ECO:0000313" key="2">
    <source>
        <dbReference type="Proteomes" id="UP000199334"/>
    </source>
</evidence>
<evidence type="ECO:0000313" key="1">
    <source>
        <dbReference type="EMBL" id="SDN96757.1"/>
    </source>
</evidence>
<dbReference type="RefSeq" id="WP_093857857.1">
    <property type="nucleotide sequence ID" value="NZ_BJVZ01000017.1"/>
</dbReference>
<proteinExistence type="predicted"/>
<sequence length="185" mass="21514">MKSFMTYVLIAAIIFVIIPISLAKVSAETEIITISKHDHHLEFHKQLAGKVNVQASSTLTEAQVVSITEKFMDHLVQDVDEDYRVQNYQSMESYKDSFKQLASQKVVDMYVDMFYEEKGQALYIIPTETPPWFVEGNEYELEQLDEQTYRVTQTNDLELYGTYTIMIDLKLNDNGEPYIINVQYQ</sequence>